<keyword evidence="5" id="KW-0732">Signal</keyword>
<evidence type="ECO:0000313" key="8">
    <source>
        <dbReference type="Proteomes" id="UP000182248"/>
    </source>
</evidence>
<evidence type="ECO:0000313" key="7">
    <source>
        <dbReference type="EMBL" id="SFW76163.1"/>
    </source>
</evidence>
<dbReference type="RefSeq" id="WP_072319301.1">
    <property type="nucleotide sequence ID" value="NZ_FPJE01000037.1"/>
</dbReference>
<dbReference type="GO" id="GO:0017004">
    <property type="term" value="P:cytochrome complex assembly"/>
    <property type="evidence" value="ECO:0007669"/>
    <property type="project" value="UniProtKB-KW"/>
</dbReference>
<name>A0A1K1RVI8_9FLAO</name>
<dbReference type="EMBL" id="FPJE01000037">
    <property type="protein sequence ID" value="SFW76163.1"/>
    <property type="molecule type" value="Genomic_DNA"/>
</dbReference>
<gene>
    <name evidence="7" type="ORF">SAMN02927921_04079</name>
</gene>
<keyword evidence="2" id="KW-0201">Cytochrome c-type biogenesis</keyword>
<organism evidence="7 8">
    <name type="scientific">Sinomicrobium oceani</name>
    <dbReference type="NCBI Taxonomy" id="1150368"/>
    <lineage>
        <taxon>Bacteria</taxon>
        <taxon>Pseudomonadati</taxon>
        <taxon>Bacteroidota</taxon>
        <taxon>Flavobacteriia</taxon>
        <taxon>Flavobacteriales</taxon>
        <taxon>Flavobacteriaceae</taxon>
        <taxon>Sinomicrobium</taxon>
    </lineage>
</organism>
<dbReference type="CDD" id="cd02966">
    <property type="entry name" value="TlpA_like_family"/>
    <property type="match status" value="1"/>
</dbReference>
<keyword evidence="8" id="KW-1185">Reference proteome</keyword>
<evidence type="ECO:0000256" key="3">
    <source>
        <dbReference type="ARBA" id="ARBA00023157"/>
    </source>
</evidence>
<dbReference type="SUPFAM" id="SSF52833">
    <property type="entry name" value="Thioredoxin-like"/>
    <property type="match status" value="1"/>
</dbReference>
<accession>A0A1K1RVI8</accession>
<evidence type="ECO:0000256" key="4">
    <source>
        <dbReference type="ARBA" id="ARBA00023284"/>
    </source>
</evidence>
<dbReference type="Gene3D" id="3.40.30.10">
    <property type="entry name" value="Glutaredoxin"/>
    <property type="match status" value="1"/>
</dbReference>
<dbReference type="PANTHER" id="PTHR42852:SF6">
    <property type="entry name" value="THIOL:DISULFIDE INTERCHANGE PROTEIN DSBE"/>
    <property type="match status" value="1"/>
</dbReference>
<dbReference type="PROSITE" id="PS51257">
    <property type="entry name" value="PROKAR_LIPOPROTEIN"/>
    <property type="match status" value="1"/>
</dbReference>
<sequence length="513" mass="58671">MKKYKFLFVLLFLLLTAISCKKHVSSTISGPGTVYISGKIIGSIPKDSVKFILEGEIPFNPKIGGNEIIVETDGDGKFKYRSPVIDKPGRITLFAFRKRPGEMGSRFNDALRNYLIAPGDSIHMVIDKTKEETSFSFSGRGAEKFKCRWSVDQHGYTANPRMYDERRKTYDLNVLDRYRRRVELADSIIDVQIGELNKHRKGLSREIYQIIKADIIGDTNSHLKDFWYLRLSNENVGEDEISELRKMIDQSGISGIDNDLLAMSPFYIRFLSLKTIAELCITHPEQKEYEFKNIYVKRFGDLCAVWKNQYEGILREKLLLFNLQNLKVQDTDGLNACLKESYVLFQTPSLRKIIEDWYGKKTKGVAAFDFALPDTTGRMVRLSDFRGKVVYIDIWFTGCGGCASLAEKVDKLVYPKFRDNPEVVFVSISGDKNKERWLKSVEGEKYGLKEYVNLYTNGEGFDHPFMKYYGIRGGPTTMLIDKEGNIYSAAPPKQGDDKKMKALIALIEEALIE</sequence>
<dbReference type="InterPro" id="IPR050553">
    <property type="entry name" value="Thioredoxin_ResA/DsbE_sf"/>
</dbReference>
<dbReference type="STRING" id="1150368.SAMN02927921_04079"/>
<dbReference type="AlphaFoldDB" id="A0A1K1RVI8"/>
<feature type="signal peptide" evidence="5">
    <location>
        <begin position="1"/>
        <end position="22"/>
    </location>
</feature>
<dbReference type="InterPro" id="IPR013740">
    <property type="entry name" value="Redoxin"/>
</dbReference>
<evidence type="ECO:0000256" key="2">
    <source>
        <dbReference type="ARBA" id="ARBA00022748"/>
    </source>
</evidence>
<keyword evidence="3" id="KW-1015">Disulfide bond</keyword>
<comment type="subcellular location">
    <subcellularLocation>
        <location evidence="1">Cell envelope</location>
    </subcellularLocation>
</comment>
<dbReference type="Proteomes" id="UP000182248">
    <property type="component" value="Unassembled WGS sequence"/>
</dbReference>
<dbReference type="PANTHER" id="PTHR42852">
    <property type="entry name" value="THIOL:DISULFIDE INTERCHANGE PROTEIN DSBE"/>
    <property type="match status" value="1"/>
</dbReference>
<evidence type="ECO:0000259" key="6">
    <source>
        <dbReference type="PROSITE" id="PS51352"/>
    </source>
</evidence>
<proteinExistence type="predicted"/>
<dbReference type="PROSITE" id="PS51352">
    <property type="entry name" value="THIOREDOXIN_2"/>
    <property type="match status" value="1"/>
</dbReference>
<protein>
    <submittedName>
        <fullName evidence="7">Peroxiredoxin</fullName>
    </submittedName>
</protein>
<dbReference type="GO" id="GO:0030313">
    <property type="term" value="C:cell envelope"/>
    <property type="evidence" value="ECO:0007669"/>
    <property type="project" value="UniProtKB-SubCell"/>
</dbReference>
<dbReference type="GO" id="GO:0016491">
    <property type="term" value="F:oxidoreductase activity"/>
    <property type="evidence" value="ECO:0007669"/>
    <property type="project" value="InterPro"/>
</dbReference>
<feature type="chain" id="PRO_5012611331" evidence="5">
    <location>
        <begin position="23"/>
        <end position="513"/>
    </location>
</feature>
<reference evidence="7 8" key="1">
    <citation type="submission" date="2016-11" db="EMBL/GenBank/DDBJ databases">
        <authorList>
            <person name="Jaros S."/>
            <person name="Januszkiewicz K."/>
            <person name="Wedrychowicz H."/>
        </authorList>
    </citation>
    <scope>NUCLEOTIDE SEQUENCE [LARGE SCALE GENOMIC DNA]</scope>
    <source>
        <strain evidence="7 8">CGMCC 1.12145</strain>
    </source>
</reference>
<dbReference type="Pfam" id="PF08534">
    <property type="entry name" value="Redoxin"/>
    <property type="match status" value="1"/>
</dbReference>
<dbReference type="InterPro" id="IPR036249">
    <property type="entry name" value="Thioredoxin-like_sf"/>
</dbReference>
<keyword evidence="4" id="KW-0676">Redox-active center</keyword>
<feature type="domain" description="Thioredoxin" evidence="6">
    <location>
        <begin position="361"/>
        <end position="512"/>
    </location>
</feature>
<evidence type="ECO:0000256" key="1">
    <source>
        <dbReference type="ARBA" id="ARBA00004196"/>
    </source>
</evidence>
<evidence type="ECO:0000256" key="5">
    <source>
        <dbReference type="SAM" id="SignalP"/>
    </source>
</evidence>
<dbReference type="InterPro" id="IPR013766">
    <property type="entry name" value="Thioredoxin_domain"/>
</dbReference>